<accession>A0A8S9PHB2</accession>
<keyword evidence="2 4" id="KW-0863">Zinc-finger</keyword>
<evidence type="ECO:0000256" key="4">
    <source>
        <dbReference type="PROSITE-ProRule" id="PRU00325"/>
    </source>
</evidence>
<dbReference type="SMART" id="SM00575">
    <property type="entry name" value="ZnF_PMZ"/>
    <property type="match status" value="2"/>
</dbReference>
<dbReference type="Pfam" id="PF03108">
    <property type="entry name" value="DBD_Tnp_Mut"/>
    <property type="match status" value="1"/>
</dbReference>
<reference evidence="6" key="1">
    <citation type="submission" date="2019-12" db="EMBL/GenBank/DDBJ databases">
        <title>Genome sequencing and annotation of Brassica cretica.</title>
        <authorList>
            <person name="Studholme D.J."/>
            <person name="Sarris P."/>
        </authorList>
    </citation>
    <scope>NUCLEOTIDE SEQUENCE</scope>
    <source>
        <strain evidence="6">PFS-109/04</strain>
        <tissue evidence="6">Leaf</tissue>
    </source>
</reference>
<dbReference type="EMBL" id="QGKX02001521">
    <property type="protein sequence ID" value="KAF3512223.1"/>
    <property type="molecule type" value="Genomic_DNA"/>
</dbReference>
<name>A0A8S9PHB2_BRACR</name>
<evidence type="ECO:0000256" key="2">
    <source>
        <dbReference type="ARBA" id="ARBA00022771"/>
    </source>
</evidence>
<sequence length="621" mass="70007">MISKVVQIYFLDSGQTLLISDDFLVSRLPGRLSSSTHAELLAMAQEDYNLDSTESVEITNSLPVEMMLAPDTPPIHVTSDRQVEDEDEVDDDMCFEDFKKIEGGRSNGNSIYVNQSFVSKDALLSELRLTAVKFRFTFRIYKSTKNLLVTTVGDQLALRRHCTPKYVGRLFIDRVGIIDGLNPQHITYAMKNMFGMTLDYTTSYRALLYAQTLDDGEEDAGISIVAEADENGEDYSVYGKVEDEDEEDDDMCFEDIEKIEGGRSNGNSIYVNQSFVSKDALLSELRLTAVRFKFSFRIYKSTKTLLVTTCPVSGCQWKVRASVKHGTNTFWVTKYVEKHTCSVGDRLAQRRHCTPKYVGRLFIDRVRIIDGLNPQHITDAVKNMFGMTLDYTTSYRALLYAQTLIADTMMVQPIDGWRFFVKGGKMDCVVDLEHGKCDCGVYAVEKIPCSHAIAAGTSAGVEYLLAVRSEIADTMTVQPIDGWRFFVKGGKMDCVVDLKHVKCDCGVYAVEKIPCFHAIAAGTSAGLHISTLVCPVYSKDFLFAGYLENIYPCVGQQVEEHTCFPLDVKRGPGRQKKSRWQSWLKLSRMRGRKPRKQHKVYRCSKCKETDHTKPQCKSSSV</sequence>
<dbReference type="InterPro" id="IPR004332">
    <property type="entry name" value="Transposase_MuDR"/>
</dbReference>
<evidence type="ECO:0000313" key="7">
    <source>
        <dbReference type="Proteomes" id="UP000712600"/>
    </source>
</evidence>
<dbReference type="InterPro" id="IPR007527">
    <property type="entry name" value="Znf_SWIM"/>
</dbReference>
<feature type="domain" description="SWIM-type" evidence="5">
    <location>
        <begin position="492"/>
        <end position="526"/>
    </location>
</feature>
<feature type="domain" description="SWIM-type" evidence="5">
    <location>
        <begin position="426"/>
        <end position="460"/>
    </location>
</feature>
<evidence type="ECO:0000256" key="1">
    <source>
        <dbReference type="ARBA" id="ARBA00022723"/>
    </source>
</evidence>
<evidence type="ECO:0000256" key="3">
    <source>
        <dbReference type="ARBA" id="ARBA00022833"/>
    </source>
</evidence>
<dbReference type="Pfam" id="PF04434">
    <property type="entry name" value="SWIM"/>
    <property type="match status" value="2"/>
</dbReference>
<organism evidence="6 7">
    <name type="scientific">Brassica cretica</name>
    <name type="common">Mustard</name>
    <dbReference type="NCBI Taxonomy" id="69181"/>
    <lineage>
        <taxon>Eukaryota</taxon>
        <taxon>Viridiplantae</taxon>
        <taxon>Streptophyta</taxon>
        <taxon>Embryophyta</taxon>
        <taxon>Tracheophyta</taxon>
        <taxon>Spermatophyta</taxon>
        <taxon>Magnoliopsida</taxon>
        <taxon>eudicotyledons</taxon>
        <taxon>Gunneridae</taxon>
        <taxon>Pentapetalae</taxon>
        <taxon>rosids</taxon>
        <taxon>malvids</taxon>
        <taxon>Brassicales</taxon>
        <taxon>Brassicaceae</taxon>
        <taxon>Brassiceae</taxon>
        <taxon>Brassica</taxon>
    </lineage>
</organism>
<dbReference type="AlphaFoldDB" id="A0A8S9PHB2"/>
<gene>
    <name evidence="6" type="ORF">F2Q69_00005265</name>
</gene>
<evidence type="ECO:0000313" key="6">
    <source>
        <dbReference type="EMBL" id="KAF3512223.1"/>
    </source>
</evidence>
<proteinExistence type="predicted"/>
<dbReference type="PANTHER" id="PTHR31973:SF195">
    <property type="entry name" value="MUDR FAMILY TRANSPOSASE"/>
    <property type="match status" value="1"/>
</dbReference>
<evidence type="ECO:0000259" key="5">
    <source>
        <dbReference type="PROSITE" id="PS50966"/>
    </source>
</evidence>
<dbReference type="InterPro" id="IPR006564">
    <property type="entry name" value="Znf_PMZ"/>
</dbReference>
<comment type="caution">
    <text evidence="6">The sequence shown here is derived from an EMBL/GenBank/DDBJ whole genome shotgun (WGS) entry which is preliminary data.</text>
</comment>
<protein>
    <recommendedName>
        <fullName evidence="5">SWIM-type domain-containing protein</fullName>
    </recommendedName>
</protein>
<dbReference type="GO" id="GO:0008270">
    <property type="term" value="F:zinc ion binding"/>
    <property type="evidence" value="ECO:0007669"/>
    <property type="project" value="UniProtKB-KW"/>
</dbReference>
<dbReference type="PROSITE" id="PS50966">
    <property type="entry name" value="ZF_SWIM"/>
    <property type="match status" value="2"/>
</dbReference>
<dbReference type="Proteomes" id="UP000712600">
    <property type="component" value="Unassembled WGS sequence"/>
</dbReference>
<keyword evidence="3" id="KW-0862">Zinc</keyword>
<dbReference type="PANTHER" id="PTHR31973">
    <property type="entry name" value="POLYPROTEIN, PUTATIVE-RELATED"/>
    <property type="match status" value="1"/>
</dbReference>
<keyword evidence="1" id="KW-0479">Metal-binding</keyword>